<organism evidence="1 2">
    <name type="scientific">Vreelandella aquamarina</name>
    <dbReference type="NCBI Taxonomy" id="77097"/>
    <lineage>
        <taxon>Bacteria</taxon>
        <taxon>Pseudomonadati</taxon>
        <taxon>Pseudomonadota</taxon>
        <taxon>Gammaproteobacteria</taxon>
        <taxon>Oceanospirillales</taxon>
        <taxon>Halomonadaceae</taxon>
        <taxon>Vreelandella</taxon>
    </lineage>
</organism>
<protein>
    <submittedName>
        <fullName evidence="1">Pyridoxamine 5'-phosphate oxidase family protein</fullName>
    </submittedName>
</protein>
<reference evidence="1" key="1">
    <citation type="submission" date="2020-06" db="EMBL/GenBank/DDBJ databases">
        <title>Whole Genome Sequence of Halomonas aquamarina MB598.</title>
        <authorList>
            <person name="Pervaiz M."/>
            <person name="Fariq A."/>
            <person name="Yasmin A."/>
            <person name="Welch M."/>
        </authorList>
    </citation>
    <scope>NUCLEOTIDE SEQUENCE</scope>
    <source>
        <strain evidence="1">MB598</strain>
    </source>
</reference>
<evidence type="ECO:0000313" key="2">
    <source>
        <dbReference type="Proteomes" id="UP001319846"/>
    </source>
</evidence>
<name>A0ACC5VW12_9GAMM</name>
<evidence type="ECO:0000313" key="1">
    <source>
        <dbReference type="EMBL" id="MBZ5488170.1"/>
    </source>
</evidence>
<comment type="caution">
    <text evidence="1">The sequence shown here is derived from an EMBL/GenBank/DDBJ whole genome shotgun (WGS) entry which is preliminary data.</text>
</comment>
<keyword evidence="2" id="KW-1185">Reference proteome</keyword>
<accession>A0ACC5VW12</accession>
<gene>
    <name evidence="1" type="ORF">HW452_11615</name>
</gene>
<sequence>MLRLLTDDVQEAMQKSVLCWLATCDEQGQPNVSPKEIFAVADDEHIVIANIASPQSARNIRINPQVCLSLVDVFAQKGFKIVGEATDIRRSASEYSHWVKPLEAMAGERYPIRSVFVVCVTEVAPIVAPSYLLYPNETTEEAQIASALDTYGVR</sequence>
<dbReference type="EMBL" id="JABYQT010000006">
    <property type="protein sequence ID" value="MBZ5488170.1"/>
    <property type="molecule type" value="Genomic_DNA"/>
</dbReference>
<proteinExistence type="predicted"/>
<dbReference type="Proteomes" id="UP001319846">
    <property type="component" value="Unassembled WGS sequence"/>
</dbReference>